<reference evidence="1" key="1">
    <citation type="journal article" date="2014" name="Int. J. Syst. Evol. Microbiol.">
        <title>Complete genome sequence of Corynebacterium casei LMG S-19264T (=DSM 44701T), isolated from a smear-ripened cheese.</title>
        <authorList>
            <consortium name="US DOE Joint Genome Institute (JGI-PGF)"/>
            <person name="Walter F."/>
            <person name="Albersmeier A."/>
            <person name="Kalinowski J."/>
            <person name="Ruckert C."/>
        </authorList>
    </citation>
    <scope>NUCLEOTIDE SEQUENCE</scope>
    <source>
        <strain evidence="1">CGMCC 1.15758</strain>
    </source>
</reference>
<gene>
    <name evidence="1" type="ORF">GCM10010995_20420</name>
</gene>
<dbReference type="Proteomes" id="UP000636949">
    <property type="component" value="Unassembled WGS sequence"/>
</dbReference>
<protein>
    <submittedName>
        <fullName evidence="1">Uncharacterized protein</fullName>
    </submittedName>
</protein>
<organism evidence="1 2">
    <name type="scientific">Cysteiniphilum litorale</name>
    <dbReference type="NCBI Taxonomy" id="2056700"/>
    <lineage>
        <taxon>Bacteria</taxon>
        <taxon>Pseudomonadati</taxon>
        <taxon>Pseudomonadota</taxon>
        <taxon>Gammaproteobacteria</taxon>
        <taxon>Thiotrichales</taxon>
        <taxon>Fastidiosibacteraceae</taxon>
        <taxon>Cysteiniphilum</taxon>
    </lineage>
</organism>
<dbReference type="EMBL" id="BMJS01000026">
    <property type="protein sequence ID" value="GGG02898.1"/>
    <property type="molecule type" value="Genomic_DNA"/>
</dbReference>
<reference evidence="1" key="2">
    <citation type="submission" date="2020-09" db="EMBL/GenBank/DDBJ databases">
        <authorList>
            <person name="Sun Q."/>
            <person name="Zhou Y."/>
        </authorList>
    </citation>
    <scope>NUCLEOTIDE SEQUENCE</scope>
    <source>
        <strain evidence="1">CGMCC 1.15758</strain>
    </source>
</reference>
<proteinExistence type="predicted"/>
<evidence type="ECO:0000313" key="2">
    <source>
        <dbReference type="Proteomes" id="UP000636949"/>
    </source>
</evidence>
<comment type="caution">
    <text evidence="1">The sequence shown here is derived from an EMBL/GenBank/DDBJ whole genome shotgun (WGS) entry which is preliminary data.</text>
</comment>
<evidence type="ECO:0000313" key="1">
    <source>
        <dbReference type="EMBL" id="GGG02898.1"/>
    </source>
</evidence>
<keyword evidence="2" id="KW-1185">Reference proteome</keyword>
<dbReference type="RefSeq" id="WP_117003393.1">
    <property type="nucleotide sequence ID" value="NZ_BMJS01000026.1"/>
</dbReference>
<name>A0A8J2Z5Y0_9GAMM</name>
<dbReference type="OrthoDB" id="9885835at2"/>
<sequence length="83" mass="9477">MRLFLAIFTIIVTIFINGCSLFPAARVSGHIPPELMEQRLVYGCSSIQNELKLATCYLKTREALYLANQDKQDLAELDRIWSN</sequence>
<dbReference type="AlphaFoldDB" id="A0A8J2Z5Y0"/>
<accession>A0A8J2Z5Y0</accession>